<proteinExistence type="predicted"/>
<protein>
    <submittedName>
        <fullName evidence="1">Uncharacterized protein</fullName>
    </submittedName>
</protein>
<accession>A0A1A9ZCL2</accession>
<evidence type="ECO:0000313" key="2">
    <source>
        <dbReference type="Proteomes" id="UP000092445"/>
    </source>
</evidence>
<dbReference type="EnsemblMetazoa" id="GPAI010588-RA">
    <property type="protein sequence ID" value="GPAI010588-PA"/>
    <property type="gene ID" value="GPAI010588"/>
</dbReference>
<dbReference type="Proteomes" id="UP000092445">
    <property type="component" value="Unassembled WGS sequence"/>
</dbReference>
<name>A0A1A9ZCL2_GLOPL</name>
<evidence type="ECO:0000313" key="1">
    <source>
        <dbReference type="EnsemblMetazoa" id="GPAI010588-PA"/>
    </source>
</evidence>
<sequence>MIPSRITRQLMYSSVPISNAIEARNELCAIIYRPIQTIIYSLNRCRWDVPDISASAHSVDIIFRMPCIKSRFLTAMIPLLMHLQLSSAESSSGIYVKGIGSPFSMLDLESNVPPFKEQYDPKIPANRKLIEKTEFFVIITFEQSFSSLADHTKNKK</sequence>
<keyword evidence="2" id="KW-1185">Reference proteome</keyword>
<dbReference type="VEuPathDB" id="VectorBase:GPAI010588"/>
<reference evidence="1" key="2">
    <citation type="submission" date="2020-05" db="UniProtKB">
        <authorList>
            <consortium name="EnsemblMetazoa"/>
        </authorList>
    </citation>
    <scope>IDENTIFICATION</scope>
    <source>
        <strain evidence="1">IAEA</strain>
    </source>
</reference>
<dbReference type="AlphaFoldDB" id="A0A1A9ZCL2"/>
<reference evidence="2" key="1">
    <citation type="submission" date="2014-03" db="EMBL/GenBank/DDBJ databases">
        <authorList>
            <person name="Aksoy S."/>
            <person name="Warren W."/>
            <person name="Wilson R.K."/>
        </authorList>
    </citation>
    <scope>NUCLEOTIDE SEQUENCE [LARGE SCALE GENOMIC DNA]</scope>
    <source>
        <strain evidence="2">IAEA</strain>
    </source>
</reference>
<organism evidence="1 2">
    <name type="scientific">Glossina pallidipes</name>
    <name type="common">Tsetse fly</name>
    <dbReference type="NCBI Taxonomy" id="7398"/>
    <lineage>
        <taxon>Eukaryota</taxon>
        <taxon>Metazoa</taxon>
        <taxon>Ecdysozoa</taxon>
        <taxon>Arthropoda</taxon>
        <taxon>Hexapoda</taxon>
        <taxon>Insecta</taxon>
        <taxon>Pterygota</taxon>
        <taxon>Neoptera</taxon>
        <taxon>Endopterygota</taxon>
        <taxon>Diptera</taxon>
        <taxon>Brachycera</taxon>
        <taxon>Muscomorpha</taxon>
        <taxon>Hippoboscoidea</taxon>
        <taxon>Glossinidae</taxon>
        <taxon>Glossina</taxon>
    </lineage>
</organism>